<keyword evidence="3" id="KW-1185">Reference proteome</keyword>
<name>A0A2C6MAR4_9FIRM</name>
<organism evidence="2 3">
    <name type="scientific">Desulforamulus profundi</name>
    <dbReference type="NCBI Taxonomy" id="1383067"/>
    <lineage>
        <taxon>Bacteria</taxon>
        <taxon>Bacillati</taxon>
        <taxon>Bacillota</taxon>
        <taxon>Clostridia</taxon>
        <taxon>Eubacteriales</taxon>
        <taxon>Peptococcaceae</taxon>
        <taxon>Desulforamulus</taxon>
    </lineage>
</organism>
<keyword evidence="1" id="KW-0732">Signal</keyword>
<proteinExistence type="predicted"/>
<gene>
    <name evidence="2" type="ORF">P378_20730</name>
</gene>
<dbReference type="Proteomes" id="UP000222564">
    <property type="component" value="Unassembled WGS sequence"/>
</dbReference>
<protein>
    <recommendedName>
        <fullName evidence="4">Lipoprotein</fullName>
    </recommendedName>
</protein>
<evidence type="ECO:0000256" key="1">
    <source>
        <dbReference type="SAM" id="SignalP"/>
    </source>
</evidence>
<accession>A0A2C6MAR4</accession>
<feature type="chain" id="PRO_5038973148" description="Lipoprotein" evidence="1">
    <location>
        <begin position="28"/>
        <end position="273"/>
    </location>
</feature>
<reference evidence="2 3" key="1">
    <citation type="submission" date="2013-09" db="EMBL/GenBank/DDBJ databases">
        <title>Biodegradation of hydrocarbons in the deep terrestrial subsurface : characterization of a microbial consortium composed of two Desulfotomaculum species originating from a deep geological formation.</title>
        <authorList>
            <person name="Aullo T."/>
            <person name="Berlendis S."/>
            <person name="Lascourreges J.-F."/>
            <person name="Dessort D."/>
            <person name="Saint-Laurent S."/>
            <person name="Schraauwers B."/>
            <person name="Mas J."/>
            <person name="Magot M."/>
            <person name="Ranchou-Peyruse A."/>
        </authorList>
    </citation>
    <scope>NUCLEOTIDE SEQUENCE [LARGE SCALE GENOMIC DNA]</scope>
    <source>
        <strain evidence="2 3">Bs107</strain>
    </source>
</reference>
<dbReference type="OrthoDB" id="1653343at2"/>
<dbReference type="RefSeq" id="WP_099084244.1">
    <property type="nucleotide sequence ID" value="NZ_AWQQ01000158.1"/>
</dbReference>
<sequence>MKKLACALLVPVLTLSLLTGCSPSPKAMEASDTSGTKQAQTFVETENTHILQSLERDLMADPVKEKVVLYAEQAKDGMPLSWSLVVNEIEKVKLSHEDGLYGFAEVKFMDVDGDQKEEVLLYRYSSGSAGARGLNIYETTAENWQDLFSVNNTIEAEDKRFEVKYLGNYYASFEDKETGLKSTIQLDKAQYKGIEHMLKDISTWIDPIVDYSLVDHNGDGVKEIVTIQRVIGVAHVDTIALLKTTYKIEKGRYKAVTLTLCDNNDKPLAEVKL</sequence>
<feature type="signal peptide" evidence="1">
    <location>
        <begin position="1"/>
        <end position="27"/>
    </location>
</feature>
<evidence type="ECO:0008006" key="4">
    <source>
        <dbReference type="Google" id="ProtNLM"/>
    </source>
</evidence>
<dbReference type="PROSITE" id="PS51257">
    <property type="entry name" value="PROKAR_LIPOPROTEIN"/>
    <property type="match status" value="1"/>
</dbReference>
<comment type="caution">
    <text evidence="2">The sequence shown here is derived from an EMBL/GenBank/DDBJ whole genome shotgun (WGS) entry which is preliminary data.</text>
</comment>
<evidence type="ECO:0000313" key="3">
    <source>
        <dbReference type="Proteomes" id="UP000222564"/>
    </source>
</evidence>
<dbReference type="EMBL" id="AWQQ01000158">
    <property type="protein sequence ID" value="PHJ36692.1"/>
    <property type="molecule type" value="Genomic_DNA"/>
</dbReference>
<evidence type="ECO:0000313" key="2">
    <source>
        <dbReference type="EMBL" id="PHJ36692.1"/>
    </source>
</evidence>
<dbReference type="AlphaFoldDB" id="A0A2C6MAR4"/>